<dbReference type="GO" id="GO:0030488">
    <property type="term" value="P:tRNA methylation"/>
    <property type="evidence" value="ECO:0007669"/>
    <property type="project" value="TreeGrafter"/>
</dbReference>
<dbReference type="InterPro" id="IPR021147">
    <property type="entry name" value="DUF697"/>
</dbReference>
<evidence type="ECO:0000313" key="9">
    <source>
        <dbReference type="Proteomes" id="UP000243002"/>
    </source>
</evidence>
<dbReference type="AlphaFoldDB" id="A0A2P7MYN1"/>
<evidence type="ECO:0000313" key="8">
    <source>
        <dbReference type="EMBL" id="PSJ06291.1"/>
    </source>
</evidence>
<organism evidence="8 9">
    <name type="scientific">Cyanobium usitatum str. Tous</name>
    <dbReference type="NCBI Taxonomy" id="2116684"/>
    <lineage>
        <taxon>Bacteria</taxon>
        <taxon>Bacillati</taxon>
        <taxon>Cyanobacteriota</taxon>
        <taxon>Cyanophyceae</taxon>
        <taxon>Synechococcales</taxon>
        <taxon>Prochlorococcaceae</taxon>
        <taxon>Cyanobium</taxon>
    </lineage>
</organism>
<comment type="caution">
    <text evidence="8">The sequence shown here is derived from an EMBL/GenBank/DDBJ whole genome shotgun (WGS) entry which is preliminary data.</text>
</comment>
<dbReference type="InterPro" id="IPR027417">
    <property type="entry name" value="P-loop_NTPase"/>
</dbReference>
<accession>A0A2P7MYN1</accession>
<name>A0A2P7MYN1_9CYAN</name>
<dbReference type="PANTHER" id="PTHR42714">
    <property type="entry name" value="TRNA MODIFICATION GTPASE GTPBP3"/>
    <property type="match status" value="1"/>
</dbReference>
<dbReference type="RefSeq" id="WP_106502326.1">
    <property type="nucleotide sequence ID" value="NZ_PXXO01000004.1"/>
</dbReference>
<reference evidence="8 9" key="1">
    <citation type="journal article" date="2018" name="Environ. Microbiol.">
        <title>Ecological and genomic features of two widespread freshwater picocyanobacteria.</title>
        <authorList>
            <person name="Cabello-Yeves P.J."/>
            <person name="Picazo A."/>
            <person name="Camacho A."/>
            <person name="Callieri C."/>
            <person name="Rosselli R."/>
            <person name="Roda-Garcia J.J."/>
            <person name="Coutinho F.H."/>
            <person name="Rodriguez-Valera F."/>
        </authorList>
    </citation>
    <scope>NUCLEOTIDE SEQUENCE [LARGE SCALE GENOMIC DNA]</scope>
    <source>
        <strain evidence="8 9">Tous</strain>
    </source>
</reference>
<keyword evidence="5" id="KW-0342">GTP-binding</keyword>
<keyword evidence="9" id="KW-1185">Reference proteome</keyword>
<dbReference type="PANTHER" id="PTHR42714:SF6">
    <property type="entry name" value="TRANSLATION INITIATION FACTOR IF-2"/>
    <property type="match status" value="1"/>
</dbReference>
<dbReference type="OrthoDB" id="494524at2"/>
<evidence type="ECO:0000256" key="1">
    <source>
        <dbReference type="ARBA" id="ARBA00004141"/>
    </source>
</evidence>
<dbReference type="Pfam" id="PF01926">
    <property type="entry name" value="MMR_HSR1"/>
    <property type="match status" value="1"/>
</dbReference>
<evidence type="ECO:0000259" key="7">
    <source>
        <dbReference type="Pfam" id="PF01926"/>
    </source>
</evidence>
<keyword evidence="2" id="KW-0812">Transmembrane</keyword>
<dbReference type="NCBIfam" id="TIGR00231">
    <property type="entry name" value="small_GTP"/>
    <property type="match status" value="1"/>
</dbReference>
<gene>
    <name evidence="8" type="ORF">C7K55_05025</name>
</gene>
<dbReference type="Proteomes" id="UP000243002">
    <property type="component" value="Unassembled WGS sequence"/>
</dbReference>
<dbReference type="Pfam" id="PF05128">
    <property type="entry name" value="DUF697"/>
    <property type="match status" value="1"/>
</dbReference>
<keyword evidence="6" id="KW-0472">Membrane</keyword>
<dbReference type="CDD" id="cd00880">
    <property type="entry name" value="Era_like"/>
    <property type="match status" value="1"/>
</dbReference>
<keyword evidence="3" id="KW-0547">Nucleotide-binding</keyword>
<dbReference type="InterPro" id="IPR005225">
    <property type="entry name" value="Small_GTP-bd"/>
</dbReference>
<protein>
    <submittedName>
        <fullName evidence="8">GTPase</fullName>
    </submittedName>
</protein>
<evidence type="ECO:0000256" key="6">
    <source>
        <dbReference type="ARBA" id="ARBA00023136"/>
    </source>
</evidence>
<dbReference type="GO" id="GO:0002098">
    <property type="term" value="P:tRNA wobble uridine modification"/>
    <property type="evidence" value="ECO:0007669"/>
    <property type="project" value="TreeGrafter"/>
</dbReference>
<dbReference type="Gene3D" id="3.40.50.300">
    <property type="entry name" value="P-loop containing nucleotide triphosphate hydrolases"/>
    <property type="match status" value="1"/>
</dbReference>
<dbReference type="GO" id="GO:0005737">
    <property type="term" value="C:cytoplasm"/>
    <property type="evidence" value="ECO:0007669"/>
    <property type="project" value="TreeGrafter"/>
</dbReference>
<proteinExistence type="predicted"/>
<keyword evidence="4" id="KW-1133">Transmembrane helix</keyword>
<dbReference type="InterPro" id="IPR006073">
    <property type="entry name" value="GTP-bd"/>
</dbReference>
<dbReference type="GO" id="GO:0005525">
    <property type="term" value="F:GTP binding"/>
    <property type="evidence" value="ECO:0007669"/>
    <property type="project" value="UniProtKB-KW"/>
</dbReference>
<evidence type="ECO:0000256" key="3">
    <source>
        <dbReference type="ARBA" id="ARBA00022741"/>
    </source>
</evidence>
<evidence type="ECO:0000256" key="2">
    <source>
        <dbReference type="ARBA" id="ARBA00022692"/>
    </source>
</evidence>
<evidence type="ECO:0000256" key="4">
    <source>
        <dbReference type="ARBA" id="ARBA00022989"/>
    </source>
</evidence>
<dbReference type="EMBL" id="PXXO01000004">
    <property type="protein sequence ID" value="PSJ06291.1"/>
    <property type="molecule type" value="Genomic_DNA"/>
</dbReference>
<sequence>MRPEPCAEPCPHQAPAIPERCQSLLDQWRRQLQLSGREQSQLAGQLLALDRQLGRLQQRSLRVAVFGRVGVGKSSLLNALLGEAAFATDVAHGCTRHQQAQSWAQPMAGLSRVELVDTPGIDEIAAAARARLAARVALGSDLVLLVLDGDLTSVEHDALAPLLASGKPVMLVLNRCDCWSEAEQAELIASIKRRLPAAARHLELIPVAAAPRQPQLLADGRVRSVVQAPQVEQLRQSLLQLLEQHGCLLLALNALGSAERFHQSLQRWRLGASRQAAQSLIGRFAALKATGVAANPLVLLDLAGGLACDTALVLQLCQLYGLPMHGAGARQLLRRLSGHNALLGAAQLGIQLALGALRQLLLVAAPLTGGLSLAPAAPVALAQAALAVHTTRLTGRLAAAELLRSAQRGGQPGALLRRLAITDPQVRLWLGERSEPSPNLQALLP</sequence>
<dbReference type="GO" id="GO:0016020">
    <property type="term" value="C:membrane"/>
    <property type="evidence" value="ECO:0007669"/>
    <property type="project" value="UniProtKB-SubCell"/>
</dbReference>
<comment type="subcellular location">
    <subcellularLocation>
        <location evidence="1">Membrane</location>
        <topology evidence="1">Multi-pass membrane protein</topology>
    </subcellularLocation>
</comment>
<dbReference type="SUPFAM" id="SSF52540">
    <property type="entry name" value="P-loop containing nucleoside triphosphate hydrolases"/>
    <property type="match status" value="1"/>
</dbReference>
<feature type="domain" description="G" evidence="7">
    <location>
        <begin position="62"/>
        <end position="175"/>
    </location>
</feature>
<evidence type="ECO:0000256" key="5">
    <source>
        <dbReference type="ARBA" id="ARBA00023134"/>
    </source>
</evidence>